<sequence length="253" mass="28060">MATPTDTDGLLKMADLAERAGVSPATVKHYLREGLLDPAPGEPGVVRTSRNMAWYPPAFVDRIRLVKRLQEERYMPLRAIRELLGGEGEAHARRLLAREGEILDRVRARPEVRRHLDVEPRDALIARTGVPAPLLDKFAELGVLGPGTEGYAAEEVRIVEAILRFRATGFGEEIGFTAYDVLRYYEALGPLVREETTTFLRRLVDEDLDVDHAVDLMLGAVDPLRELVGAIHGELVRREIARAIDGDRPAGTG</sequence>
<dbReference type="Gene3D" id="1.10.1660.10">
    <property type="match status" value="1"/>
</dbReference>
<evidence type="ECO:0000313" key="3">
    <source>
        <dbReference type="EMBL" id="MDX8152957.1"/>
    </source>
</evidence>
<evidence type="ECO:0000256" key="1">
    <source>
        <dbReference type="ARBA" id="ARBA00023125"/>
    </source>
</evidence>
<dbReference type="Pfam" id="PF13411">
    <property type="entry name" value="MerR_1"/>
    <property type="match status" value="1"/>
</dbReference>
<evidence type="ECO:0000259" key="2">
    <source>
        <dbReference type="PROSITE" id="PS50937"/>
    </source>
</evidence>
<proteinExistence type="predicted"/>
<protein>
    <submittedName>
        <fullName evidence="3">MerR family transcriptional regulator</fullName>
    </submittedName>
</protein>
<dbReference type="SMART" id="SM00422">
    <property type="entry name" value="HTH_MERR"/>
    <property type="match status" value="1"/>
</dbReference>
<accession>A0ABU4VNP7</accession>
<keyword evidence="1" id="KW-0238">DNA-binding</keyword>
<dbReference type="PANTHER" id="PTHR30204">
    <property type="entry name" value="REDOX-CYCLING DRUG-SENSING TRANSCRIPTIONAL ACTIVATOR SOXR"/>
    <property type="match status" value="1"/>
</dbReference>
<feature type="domain" description="HTH merR-type" evidence="2">
    <location>
        <begin position="10"/>
        <end position="86"/>
    </location>
</feature>
<comment type="caution">
    <text evidence="3">The sequence shown here is derived from an EMBL/GenBank/DDBJ whole genome shotgun (WGS) entry which is preliminary data.</text>
</comment>
<dbReference type="PROSITE" id="PS50937">
    <property type="entry name" value="HTH_MERR_2"/>
    <property type="match status" value="1"/>
</dbReference>
<evidence type="ECO:0000313" key="4">
    <source>
        <dbReference type="Proteomes" id="UP001277761"/>
    </source>
</evidence>
<dbReference type="RefSeq" id="WP_319955108.1">
    <property type="nucleotide sequence ID" value="NZ_JAXAVX010000009.1"/>
</dbReference>
<gene>
    <name evidence="3" type="ORF">SK069_15265</name>
</gene>
<dbReference type="InterPro" id="IPR047057">
    <property type="entry name" value="MerR_fam"/>
</dbReference>
<dbReference type="PANTHER" id="PTHR30204:SF97">
    <property type="entry name" value="MERR FAMILY REGULATORY PROTEIN"/>
    <property type="match status" value="1"/>
</dbReference>
<dbReference type="InterPro" id="IPR009061">
    <property type="entry name" value="DNA-bd_dom_put_sf"/>
</dbReference>
<dbReference type="Proteomes" id="UP001277761">
    <property type="component" value="Unassembled WGS sequence"/>
</dbReference>
<keyword evidence="4" id="KW-1185">Reference proteome</keyword>
<name>A0ABU4VNP7_9ACTN</name>
<dbReference type="EMBL" id="JAXAVX010000009">
    <property type="protein sequence ID" value="MDX8152957.1"/>
    <property type="molecule type" value="Genomic_DNA"/>
</dbReference>
<organism evidence="3 4">
    <name type="scientific">Patulibacter brassicae</name>
    <dbReference type="NCBI Taxonomy" id="1705717"/>
    <lineage>
        <taxon>Bacteria</taxon>
        <taxon>Bacillati</taxon>
        <taxon>Actinomycetota</taxon>
        <taxon>Thermoleophilia</taxon>
        <taxon>Solirubrobacterales</taxon>
        <taxon>Patulibacteraceae</taxon>
        <taxon>Patulibacter</taxon>
    </lineage>
</organism>
<dbReference type="SUPFAM" id="SSF46955">
    <property type="entry name" value="Putative DNA-binding domain"/>
    <property type="match status" value="1"/>
</dbReference>
<reference evidence="3 4" key="1">
    <citation type="submission" date="2023-11" db="EMBL/GenBank/DDBJ databases">
        <authorList>
            <person name="Xu M."/>
            <person name="Jiang T."/>
        </authorList>
    </citation>
    <scope>NUCLEOTIDE SEQUENCE [LARGE SCALE GENOMIC DNA]</scope>
    <source>
        <strain evidence="3 4">SD</strain>
    </source>
</reference>
<dbReference type="InterPro" id="IPR000551">
    <property type="entry name" value="MerR-type_HTH_dom"/>
</dbReference>